<dbReference type="PANTHER" id="PTHR37610">
    <property type="entry name" value="CCHC-TYPE DOMAIN-CONTAINING PROTEIN"/>
    <property type="match status" value="1"/>
</dbReference>
<dbReference type="EMBL" id="JAIVGD010000026">
    <property type="protein sequence ID" value="KAH0742240.1"/>
    <property type="molecule type" value="Genomic_DNA"/>
</dbReference>
<accession>A0ABQ7U5P3</accession>
<evidence type="ECO:0008006" key="3">
    <source>
        <dbReference type="Google" id="ProtNLM"/>
    </source>
</evidence>
<comment type="caution">
    <text evidence="1">The sequence shown here is derived from an EMBL/GenBank/DDBJ whole genome shotgun (WGS) entry which is preliminary data.</text>
</comment>
<dbReference type="PANTHER" id="PTHR37610:SF77">
    <property type="entry name" value="INTEGRASE CATALYTIC DOMAIN-CONTAINING PROTEIN"/>
    <property type="match status" value="1"/>
</dbReference>
<keyword evidence="2" id="KW-1185">Reference proteome</keyword>
<gene>
    <name evidence="1" type="ORF">KY290_035283</name>
</gene>
<reference evidence="1 2" key="1">
    <citation type="journal article" date="2021" name="bioRxiv">
        <title>Chromosome-scale and haplotype-resolved genome assembly of a tetraploid potato cultivar.</title>
        <authorList>
            <person name="Sun H."/>
            <person name="Jiao W.-B."/>
            <person name="Krause K."/>
            <person name="Campoy J.A."/>
            <person name="Goel M."/>
            <person name="Folz-Donahue K."/>
            <person name="Kukat C."/>
            <person name="Huettel B."/>
            <person name="Schneeberger K."/>
        </authorList>
    </citation>
    <scope>NUCLEOTIDE SEQUENCE [LARGE SCALE GENOMIC DNA]</scope>
    <source>
        <strain evidence="1">SolTubOtavaFocal</strain>
        <tissue evidence="1">Leaves</tissue>
    </source>
</reference>
<name>A0ABQ7U5P3_SOLTU</name>
<dbReference type="Pfam" id="PF14223">
    <property type="entry name" value="Retrotran_gag_2"/>
    <property type="match status" value="1"/>
</dbReference>
<organism evidence="1 2">
    <name type="scientific">Solanum tuberosum</name>
    <name type="common">Potato</name>
    <dbReference type="NCBI Taxonomy" id="4113"/>
    <lineage>
        <taxon>Eukaryota</taxon>
        <taxon>Viridiplantae</taxon>
        <taxon>Streptophyta</taxon>
        <taxon>Embryophyta</taxon>
        <taxon>Tracheophyta</taxon>
        <taxon>Spermatophyta</taxon>
        <taxon>Magnoliopsida</taxon>
        <taxon>eudicotyledons</taxon>
        <taxon>Gunneridae</taxon>
        <taxon>Pentapetalae</taxon>
        <taxon>asterids</taxon>
        <taxon>lamiids</taxon>
        <taxon>Solanales</taxon>
        <taxon>Solanaceae</taxon>
        <taxon>Solanoideae</taxon>
        <taxon>Solaneae</taxon>
        <taxon>Solanum</taxon>
    </lineage>
</organism>
<protein>
    <recommendedName>
        <fullName evidence="3">Retrotransposon gag domain-containing protein</fullName>
    </recommendedName>
</protein>
<proteinExistence type="predicted"/>
<evidence type="ECO:0000313" key="1">
    <source>
        <dbReference type="EMBL" id="KAH0742240.1"/>
    </source>
</evidence>
<evidence type="ECO:0000313" key="2">
    <source>
        <dbReference type="Proteomes" id="UP000826656"/>
    </source>
</evidence>
<sequence>MSFRRQVNDWEITRVANFLNTIGQFKGTQEGEDELWWQSSDRGTFRVGKAYRWLNNLENYMEICQEHGVISVWSFHVRFTGKKYSAWEFQFQIFVTGKELWGHIDGSDPTPTDPTKLGQWKVKDARVMTWILGSIDPLIVLNLRPYKTAKAMWDYLRKVYNQDHSARHFQLEHEIAMYSQGGLSVQDYFSRFQNLWAEFIDIVYAKIPYESLSIIQGVHEQSKRDQFLMKL</sequence>
<dbReference type="Proteomes" id="UP000826656">
    <property type="component" value="Unassembled WGS sequence"/>
</dbReference>